<dbReference type="Pfam" id="PF10531">
    <property type="entry name" value="SLBB"/>
    <property type="match status" value="1"/>
</dbReference>
<dbReference type="SMART" id="SM00278">
    <property type="entry name" value="HhH1"/>
    <property type="match status" value="2"/>
</dbReference>
<dbReference type="Gene3D" id="3.10.20.600">
    <property type="match status" value="1"/>
</dbReference>
<dbReference type="NCBIfam" id="TIGR00426">
    <property type="entry name" value="competence protein ComEA helix-hairpin-helix repeat region"/>
    <property type="match status" value="1"/>
</dbReference>
<dbReference type="InterPro" id="IPR004509">
    <property type="entry name" value="Competence_ComEA_HhH"/>
</dbReference>
<dbReference type="EMBL" id="JBHTBY010000006">
    <property type="protein sequence ID" value="MFC7320945.1"/>
    <property type="molecule type" value="Genomic_DNA"/>
</dbReference>
<dbReference type="RefSeq" id="WP_289214506.1">
    <property type="nucleotide sequence ID" value="NZ_JAPVRC010000001.1"/>
</dbReference>
<organism evidence="2 3">
    <name type="scientific">Halobacillus campisalis</name>
    <dbReference type="NCBI Taxonomy" id="435909"/>
    <lineage>
        <taxon>Bacteria</taxon>
        <taxon>Bacillati</taxon>
        <taxon>Bacillota</taxon>
        <taxon>Bacilli</taxon>
        <taxon>Bacillales</taxon>
        <taxon>Bacillaceae</taxon>
        <taxon>Halobacillus</taxon>
    </lineage>
</organism>
<protein>
    <submittedName>
        <fullName evidence="2">Helix-hairpin-helix domain-containing protein</fullName>
    </submittedName>
</protein>
<dbReference type="SUPFAM" id="SSF142984">
    <property type="entry name" value="Nqo1 middle domain-like"/>
    <property type="match status" value="1"/>
</dbReference>
<keyword evidence="3" id="KW-1185">Reference proteome</keyword>
<dbReference type="Gene3D" id="1.10.150.280">
    <property type="entry name" value="AF1531-like domain"/>
    <property type="match status" value="1"/>
</dbReference>
<dbReference type="PANTHER" id="PTHR21180:SF32">
    <property type="entry name" value="ENDONUCLEASE_EXONUCLEASE_PHOSPHATASE FAMILY DOMAIN-CONTAINING PROTEIN 1"/>
    <property type="match status" value="1"/>
</dbReference>
<dbReference type="InterPro" id="IPR019554">
    <property type="entry name" value="Soluble_ligand-bd"/>
</dbReference>
<reference evidence="3" key="1">
    <citation type="journal article" date="2019" name="Int. J. Syst. Evol. Microbiol.">
        <title>The Global Catalogue of Microorganisms (GCM) 10K type strain sequencing project: providing services to taxonomists for standard genome sequencing and annotation.</title>
        <authorList>
            <consortium name="The Broad Institute Genomics Platform"/>
            <consortium name="The Broad Institute Genome Sequencing Center for Infectious Disease"/>
            <person name="Wu L."/>
            <person name="Ma J."/>
        </authorList>
    </citation>
    <scope>NUCLEOTIDE SEQUENCE [LARGE SCALE GENOMIC DNA]</scope>
    <source>
        <strain evidence="3">CCUG 73951</strain>
    </source>
</reference>
<dbReference type="SUPFAM" id="SSF47781">
    <property type="entry name" value="RuvA domain 2-like"/>
    <property type="match status" value="1"/>
</dbReference>
<comment type="caution">
    <text evidence="2">The sequence shown here is derived from an EMBL/GenBank/DDBJ whole genome shotgun (WGS) entry which is preliminary data.</text>
</comment>
<dbReference type="Pfam" id="PF12836">
    <property type="entry name" value="HHH_3"/>
    <property type="match status" value="1"/>
</dbReference>
<accession>A0ABW2K495</accession>
<name>A0ABW2K495_9BACI</name>
<feature type="domain" description="Helix-hairpin-helix DNA-binding motif class 1" evidence="1">
    <location>
        <begin position="150"/>
        <end position="169"/>
    </location>
</feature>
<dbReference type="InterPro" id="IPR051675">
    <property type="entry name" value="Endo/Exo/Phosphatase_dom_1"/>
</dbReference>
<evidence type="ECO:0000313" key="2">
    <source>
        <dbReference type="EMBL" id="MFC7320945.1"/>
    </source>
</evidence>
<gene>
    <name evidence="2" type="ORF">ACFQMN_08640</name>
</gene>
<dbReference type="InterPro" id="IPR010994">
    <property type="entry name" value="RuvA_2-like"/>
</dbReference>
<dbReference type="Proteomes" id="UP001596494">
    <property type="component" value="Unassembled WGS sequence"/>
</dbReference>
<dbReference type="InterPro" id="IPR003583">
    <property type="entry name" value="Hlx-hairpin-Hlx_DNA-bd_motif"/>
</dbReference>
<dbReference type="PANTHER" id="PTHR21180">
    <property type="entry name" value="ENDONUCLEASE/EXONUCLEASE/PHOSPHATASE FAMILY DOMAIN-CONTAINING PROTEIN 1"/>
    <property type="match status" value="1"/>
</dbReference>
<feature type="domain" description="Helix-hairpin-helix DNA-binding motif class 1" evidence="1">
    <location>
        <begin position="180"/>
        <end position="199"/>
    </location>
</feature>
<sequence length="203" mass="22435">MLLLKRYGWVLIVVLFFVIVWRVNPEEEAMIVDEASADPMLEEQSTADGISGQDVKSGWVVVDVKGEVVNPGIYEMDQGTRVNDAINMAGGMTERADETSVNLALKVQDEMVILVSENGVETDEELVEEEYSSSSKPSDSLVRINQATSEEIQVLQGIGPSKADAIVQYREENGWFNNAEDLLEVSGIGEKTLEQIKEKIQVP</sequence>
<proteinExistence type="predicted"/>
<evidence type="ECO:0000313" key="3">
    <source>
        <dbReference type="Proteomes" id="UP001596494"/>
    </source>
</evidence>
<evidence type="ECO:0000259" key="1">
    <source>
        <dbReference type="SMART" id="SM00278"/>
    </source>
</evidence>